<dbReference type="OrthoDB" id="445695at2759"/>
<evidence type="ECO:0000313" key="4">
    <source>
        <dbReference type="EMBL" id="PVH97174.1"/>
    </source>
</evidence>
<protein>
    <recommendedName>
        <fullName evidence="2">Dipeptidase</fullName>
        <ecNumber evidence="2">3.4.13.19</ecNumber>
    </recommendedName>
</protein>
<comment type="catalytic activity">
    <reaction evidence="2">
        <text>an L-aminoacyl-L-amino acid + H2O = 2 an L-alpha-amino acid</text>
        <dbReference type="Rhea" id="RHEA:48940"/>
        <dbReference type="ChEBI" id="CHEBI:15377"/>
        <dbReference type="ChEBI" id="CHEBI:59869"/>
        <dbReference type="ChEBI" id="CHEBI:77460"/>
        <dbReference type="EC" id="3.4.13.19"/>
    </reaction>
</comment>
<dbReference type="Proteomes" id="UP000244855">
    <property type="component" value="Unassembled WGS sequence"/>
</dbReference>
<dbReference type="CDD" id="cd01301">
    <property type="entry name" value="rDP_like"/>
    <property type="match status" value="1"/>
</dbReference>
<dbReference type="PANTHER" id="PTHR10443">
    <property type="entry name" value="MICROSOMAL DIPEPTIDASE"/>
    <property type="match status" value="1"/>
</dbReference>
<comment type="similarity">
    <text evidence="2">Belongs to the metallo-dependent hydrolases superfamily. Peptidase M19 family.</text>
</comment>
<dbReference type="Gene3D" id="3.20.20.140">
    <property type="entry name" value="Metal-dependent hydrolases"/>
    <property type="match status" value="1"/>
</dbReference>
<gene>
    <name evidence="4" type="ORF">DM02DRAFT_598048</name>
</gene>
<keyword evidence="2" id="KW-0378">Hydrolase</keyword>
<dbReference type="PANTHER" id="PTHR10443:SF12">
    <property type="entry name" value="DIPEPTIDASE"/>
    <property type="match status" value="1"/>
</dbReference>
<sequence length="475" mass="52950">MNMNDTIEEAPRVNEKTSIFPHAASKRHRASRNRVLPVIALCLLGLFATLTTRPLPQSLCRYYGHRGCLEEPIALQARRILEQNPLIDGHNDLLITIRGTYKNHIYSEDFKQKFEHGGFVSHVDLPRLDAGLQGGAFWSAFMPCPTSKNGTDFSDSQYAPIVRSTLDALDLFHRLGAQYPKYFTPTPSHSTALEAFAAGRLISPVIIEGLHQIGNSIANLRLFHRLGVRYATLTWNCHNKYADAALESDEHFNARIATPYWHGLSKDGRKLVHEMNRLGMIVDLAHVSVDTMRDALIGSSSSSEDDDWKGSLAPPIFSHSSVHAICPHPRNVPDHILHLLPQRASLIMINISPSFISCVLPPDADPTTTLPNPDPEHSTLEQVVKHIMYVGQLIGYDYVGIGTDFDGIEDTPKGLEDVSKFPDLVAELLRKGVSEVDVVKVIGGNLLRVWSEVDRVRDTLKDEDPLEDEIENSWA</sequence>
<keyword evidence="2" id="KW-0862">Zinc</keyword>
<name>A0A2V1DJ85_9PLEO</name>
<keyword evidence="3" id="KW-1133">Transmembrane helix</keyword>
<dbReference type="SUPFAM" id="SSF51556">
    <property type="entry name" value="Metallo-dependent hydrolases"/>
    <property type="match status" value="1"/>
</dbReference>
<evidence type="ECO:0000256" key="2">
    <source>
        <dbReference type="RuleBase" id="RU341113"/>
    </source>
</evidence>
<accession>A0A2V1DJ85</accession>
<dbReference type="GO" id="GO:0046872">
    <property type="term" value="F:metal ion binding"/>
    <property type="evidence" value="ECO:0007669"/>
    <property type="project" value="UniProtKB-UniRule"/>
</dbReference>
<comment type="cofactor">
    <cofactor evidence="2">
        <name>Zn(2+)</name>
        <dbReference type="ChEBI" id="CHEBI:29105"/>
    </cofactor>
</comment>
<dbReference type="GO" id="GO:0070573">
    <property type="term" value="F:metallodipeptidase activity"/>
    <property type="evidence" value="ECO:0007669"/>
    <property type="project" value="InterPro"/>
</dbReference>
<keyword evidence="3" id="KW-0472">Membrane</keyword>
<feature type="transmembrane region" description="Helical" evidence="3">
    <location>
        <begin position="35"/>
        <end position="52"/>
    </location>
</feature>
<dbReference type="GO" id="GO:0006508">
    <property type="term" value="P:proteolysis"/>
    <property type="evidence" value="ECO:0007669"/>
    <property type="project" value="UniProtKB-KW"/>
</dbReference>
<dbReference type="PROSITE" id="PS51365">
    <property type="entry name" value="RENAL_DIPEPTIDASE_2"/>
    <property type="match status" value="1"/>
</dbReference>
<evidence type="ECO:0000256" key="1">
    <source>
        <dbReference type="ARBA" id="ARBA00022997"/>
    </source>
</evidence>
<reference evidence="4 5" key="1">
    <citation type="journal article" date="2018" name="Sci. Rep.">
        <title>Comparative genomics provides insights into the lifestyle and reveals functional heterogeneity of dark septate endophytic fungi.</title>
        <authorList>
            <person name="Knapp D.G."/>
            <person name="Nemeth J.B."/>
            <person name="Barry K."/>
            <person name="Hainaut M."/>
            <person name="Henrissat B."/>
            <person name="Johnson J."/>
            <person name="Kuo A."/>
            <person name="Lim J.H.P."/>
            <person name="Lipzen A."/>
            <person name="Nolan M."/>
            <person name="Ohm R.A."/>
            <person name="Tamas L."/>
            <person name="Grigoriev I.V."/>
            <person name="Spatafora J.W."/>
            <person name="Nagy L.G."/>
            <person name="Kovacs G.M."/>
        </authorList>
    </citation>
    <scope>NUCLEOTIDE SEQUENCE [LARGE SCALE GENOMIC DNA]</scope>
    <source>
        <strain evidence="4 5">DSE2036</strain>
    </source>
</reference>
<evidence type="ECO:0000256" key="3">
    <source>
        <dbReference type="SAM" id="Phobius"/>
    </source>
</evidence>
<keyword evidence="5" id="KW-1185">Reference proteome</keyword>
<dbReference type="EC" id="3.4.13.19" evidence="2"/>
<dbReference type="InterPro" id="IPR032466">
    <property type="entry name" value="Metal_Hydrolase"/>
</dbReference>
<keyword evidence="1 2" id="KW-0224">Dipeptidase</keyword>
<dbReference type="Pfam" id="PF01244">
    <property type="entry name" value="Peptidase_M19"/>
    <property type="match status" value="1"/>
</dbReference>
<dbReference type="AlphaFoldDB" id="A0A2V1DJ85"/>
<keyword evidence="2" id="KW-0479">Metal-binding</keyword>
<evidence type="ECO:0000313" key="5">
    <source>
        <dbReference type="Proteomes" id="UP000244855"/>
    </source>
</evidence>
<proteinExistence type="inferred from homology"/>
<keyword evidence="3" id="KW-0812">Transmembrane</keyword>
<dbReference type="EMBL" id="KZ805444">
    <property type="protein sequence ID" value="PVH97174.1"/>
    <property type="molecule type" value="Genomic_DNA"/>
</dbReference>
<dbReference type="InterPro" id="IPR008257">
    <property type="entry name" value="Pept_M19"/>
</dbReference>
<dbReference type="STRING" id="97972.A0A2V1DJ85"/>
<keyword evidence="2" id="KW-0645">Protease</keyword>
<keyword evidence="2" id="KW-0482">Metalloprotease</keyword>
<organism evidence="4 5">
    <name type="scientific">Periconia macrospinosa</name>
    <dbReference type="NCBI Taxonomy" id="97972"/>
    <lineage>
        <taxon>Eukaryota</taxon>
        <taxon>Fungi</taxon>
        <taxon>Dikarya</taxon>
        <taxon>Ascomycota</taxon>
        <taxon>Pezizomycotina</taxon>
        <taxon>Dothideomycetes</taxon>
        <taxon>Pleosporomycetidae</taxon>
        <taxon>Pleosporales</taxon>
        <taxon>Massarineae</taxon>
        <taxon>Periconiaceae</taxon>
        <taxon>Periconia</taxon>
    </lineage>
</organism>